<evidence type="ECO:0000313" key="3">
    <source>
        <dbReference type="Proteomes" id="UP000078200"/>
    </source>
</evidence>
<evidence type="ECO:0000256" key="1">
    <source>
        <dbReference type="SAM" id="Phobius"/>
    </source>
</evidence>
<evidence type="ECO:0000313" key="2">
    <source>
        <dbReference type="EnsemblMetazoa" id="GAUT039632-PA"/>
    </source>
</evidence>
<accession>A0A1A9VK41</accession>
<proteinExistence type="predicted"/>
<keyword evidence="1" id="KW-1133">Transmembrane helix</keyword>
<protein>
    <submittedName>
        <fullName evidence="2">Uncharacterized protein</fullName>
    </submittedName>
</protein>
<reference evidence="2" key="1">
    <citation type="submission" date="2020-05" db="UniProtKB">
        <authorList>
            <consortium name="EnsemblMetazoa"/>
        </authorList>
    </citation>
    <scope>IDENTIFICATION</scope>
    <source>
        <strain evidence="2">TTRI</strain>
    </source>
</reference>
<feature type="transmembrane region" description="Helical" evidence="1">
    <location>
        <begin position="293"/>
        <end position="312"/>
    </location>
</feature>
<organism evidence="2 3">
    <name type="scientific">Glossina austeni</name>
    <name type="common">Savannah tsetse fly</name>
    <dbReference type="NCBI Taxonomy" id="7395"/>
    <lineage>
        <taxon>Eukaryota</taxon>
        <taxon>Metazoa</taxon>
        <taxon>Ecdysozoa</taxon>
        <taxon>Arthropoda</taxon>
        <taxon>Hexapoda</taxon>
        <taxon>Insecta</taxon>
        <taxon>Pterygota</taxon>
        <taxon>Neoptera</taxon>
        <taxon>Endopterygota</taxon>
        <taxon>Diptera</taxon>
        <taxon>Brachycera</taxon>
        <taxon>Muscomorpha</taxon>
        <taxon>Hippoboscoidea</taxon>
        <taxon>Glossinidae</taxon>
        <taxon>Glossina</taxon>
    </lineage>
</organism>
<dbReference type="Proteomes" id="UP000078200">
    <property type="component" value="Unassembled WGS sequence"/>
</dbReference>
<feature type="transmembrane region" description="Helical" evidence="1">
    <location>
        <begin position="318"/>
        <end position="337"/>
    </location>
</feature>
<keyword evidence="3" id="KW-1185">Reference proteome</keyword>
<keyword evidence="1" id="KW-0812">Transmembrane</keyword>
<keyword evidence="1" id="KW-0472">Membrane</keyword>
<dbReference type="EnsemblMetazoa" id="GAUT039632-RA">
    <property type="protein sequence ID" value="GAUT039632-PA"/>
    <property type="gene ID" value="GAUT039632"/>
</dbReference>
<name>A0A1A9VK41_GLOAU</name>
<dbReference type="VEuPathDB" id="VectorBase:GAUT039632"/>
<sequence>MSAIWGHNVEKVRDIFEDQKFLRLMRTSDKIRNAVLEVAIQSCDMYGLKEDIEVIGLIWQKADQRTRDFLCSREYNLKVGGSVSAINILRNMQEKGRTNDSNKTALEEVIQEMEEHKRVKDLNMGLKDGIISFDVDRVKAALENCGEYVKSVLERRVYWEYGGVDAFLVYPLKVKYSKELNQEDVEKIKDIFKLMFDATSLRLLRFEFNGNYVMSNLVKAQERFAKIPGVGEQCFQDLIQEFEGKLSKDTLDNAKTDDQIAWDREYATQLSQRIDHNLFENDTTFWSKHKGKIALGAAVVCTAGAVAAYVLAYPAVALALAVLAAVILIGAGIAKVLEDPSVEGLSTSKGQGASLSTSFIGRDEVVMSGVSSPIPEQNILNPDPLPIDSTTGVLKENTRLNSSATNEIKGKTVEDPTILIITQL</sequence>
<dbReference type="AlphaFoldDB" id="A0A1A9VK41"/>